<keyword evidence="2" id="KW-1133">Transmembrane helix</keyword>
<feature type="region of interest" description="Disordered" evidence="1">
    <location>
        <begin position="1"/>
        <end position="22"/>
    </location>
</feature>
<proteinExistence type="predicted"/>
<evidence type="ECO:0000313" key="4">
    <source>
        <dbReference type="Proteomes" id="UP001194468"/>
    </source>
</evidence>
<keyword evidence="2" id="KW-0472">Membrane</keyword>
<dbReference type="AlphaFoldDB" id="A0AAD4GC79"/>
<evidence type="ECO:0000256" key="2">
    <source>
        <dbReference type="SAM" id="Phobius"/>
    </source>
</evidence>
<reference evidence="3" key="1">
    <citation type="submission" date="2019-10" db="EMBL/GenBank/DDBJ databases">
        <authorList>
            <consortium name="DOE Joint Genome Institute"/>
            <person name="Kuo A."/>
            <person name="Miyauchi S."/>
            <person name="Kiss E."/>
            <person name="Drula E."/>
            <person name="Kohler A."/>
            <person name="Sanchez-Garcia M."/>
            <person name="Andreopoulos B."/>
            <person name="Barry K.W."/>
            <person name="Bonito G."/>
            <person name="Buee M."/>
            <person name="Carver A."/>
            <person name="Chen C."/>
            <person name="Cichocki N."/>
            <person name="Clum A."/>
            <person name="Culley D."/>
            <person name="Crous P.W."/>
            <person name="Fauchery L."/>
            <person name="Girlanda M."/>
            <person name="Hayes R."/>
            <person name="Keri Z."/>
            <person name="LaButti K."/>
            <person name="Lipzen A."/>
            <person name="Lombard V."/>
            <person name="Magnuson J."/>
            <person name="Maillard F."/>
            <person name="Morin E."/>
            <person name="Murat C."/>
            <person name="Nolan M."/>
            <person name="Ohm R."/>
            <person name="Pangilinan J."/>
            <person name="Pereira M."/>
            <person name="Perotto S."/>
            <person name="Peter M."/>
            <person name="Riley R."/>
            <person name="Sitrit Y."/>
            <person name="Stielow B."/>
            <person name="Szollosi G."/>
            <person name="Zifcakova L."/>
            <person name="Stursova M."/>
            <person name="Spatafora J.W."/>
            <person name="Tedersoo L."/>
            <person name="Vaario L.-M."/>
            <person name="Yamada A."/>
            <person name="Yan M."/>
            <person name="Wang P."/>
            <person name="Xu J."/>
            <person name="Bruns T."/>
            <person name="Baldrian P."/>
            <person name="Vilgalys R."/>
            <person name="Henrissat B."/>
            <person name="Grigoriev I.V."/>
            <person name="Hibbett D."/>
            <person name="Nagy L.G."/>
            <person name="Martin F.M."/>
        </authorList>
    </citation>
    <scope>NUCLEOTIDE SEQUENCE</scope>
    <source>
        <strain evidence="3">BED1</strain>
    </source>
</reference>
<accession>A0AAD4GC79</accession>
<feature type="transmembrane region" description="Helical" evidence="2">
    <location>
        <begin position="40"/>
        <end position="61"/>
    </location>
</feature>
<keyword evidence="2" id="KW-0812">Transmembrane</keyword>
<evidence type="ECO:0000256" key="1">
    <source>
        <dbReference type="SAM" id="MobiDB-lite"/>
    </source>
</evidence>
<keyword evidence="4" id="KW-1185">Reference proteome</keyword>
<comment type="caution">
    <text evidence="3">The sequence shown here is derived from an EMBL/GenBank/DDBJ whole genome shotgun (WGS) entry which is preliminary data.</text>
</comment>
<gene>
    <name evidence="3" type="ORF">L210DRAFT_3548183</name>
</gene>
<protein>
    <submittedName>
        <fullName evidence="3">Uncharacterized protein</fullName>
    </submittedName>
</protein>
<dbReference type="Proteomes" id="UP001194468">
    <property type="component" value="Unassembled WGS sequence"/>
</dbReference>
<evidence type="ECO:0000313" key="3">
    <source>
        <dbReference type="EMBL" id="KAF8436505.1"/>
    </source>
</evidence>
<name>A0AAD4GC79_BOLED</name>
<reference evidence="3" key="2">
    <citation type="journal article" date="2020" name="Nat. Commun.">
        <title>Large-scale genome sequencing of mycorrhizal fungi provides insights into the early evolution of symbiotic traits.</title>
        <authorList>
            <person name="Miyauchi S."/>
            <person name="Kiss E."/>
            <person name="Kuo A."/>
            <person name="Drula E."/>
            <person name="Kohler A."/>
            <person name="Sanchez-Garcia M."/>
            <person name="Morin E."/>
            <person name="Andreopoulos B."/>
            <person name="Barry K.W."/>
            <person name="Bonito G."/>
            <person name="Buee M."/>
            <person name="Carver A."/>
            <person name="Chen C."/>
            <person name="Cichocki N."/>
            <person name="Clum A."/>
            <person name="Culley D."/>
            <person name="Crous P.W."/>
            <person name="Fauchery L."/>
            <person name="Girlanda M."/>
            <person name="Hayes R.D."/>
            <person name="Keri Z."/>
            <person name="LaButti K."/>
            <person name="Lipzen A."/>
            <person name="Lombard V."/>
            <person name="Magnuson J."/>
            <person name="Maillard F."/>
            <person name="Murat C."/>
            <person name="Nolan M."/>
            <person name="Ohm R.A."/>
            <person name="Pangilinan J."/>
            <person name="Pereira M.F."/>
            <person name="Perotto S."/>
            <person name="Peter M."/>
            <person name="Pfister S."/>
            <person name="Riley R."/>
            <person name="Sitrit Y."/>
            <person name="Stielow J.B."/>
            <person name="Szollosi G."/>
            <person name="Zifcakova L."/>
            <person name="Stursova M."/>
            <person name="Spatafora J.W."/>
            <person name="Tedersoo L."/>
            <person name="Vaario L.M."/>
            <person name="Yamada A."/>
            <person name="Yan M."/>
            <person name="Wang P."/>
            <person name="Xu J."/>
            <person name="Bruns T."/>
            <person name="Baldrian P."/>
            <person name="Vilgalys R."/>
            <person name="Dunand C."/>
            <person name="Henrissat B."/>
            <person name="Grigoriev I.V."/>
            <person name="Hibbett D."/>
            <person name="Nagy L.G."/>
            <person name="Martin F.M."/>
        </authorList>
    </citation>
    <scope>NUCLEOTIDE SEQUENCE</scope>
    <source>
        <strain evidence="3">BED1</strain>
    </source>
</reference>
<organism evidence="3 4">
    <name type="scientific">Boletus edulis BED1</name>
    <dbReference type="NCBI Taxonomy" id="1328754"/>
    <lineage>
        <taxon>Eukaryota</taxon>
        <taxon>Fungi</taxon>
        <taxon>Dikarya</taxon>
        <taxon>Basidiomycota</taxon>
        <taxon>Agaricomycotina</taxon>
        <taxon>Agaricomycetes</taxon>
        <taxon>Agaricomycetidae</taxon>
        <taxon>Boletales</taxon>
        <taxon>Boletineae</taxon>
        <taxon>Boletaceae</taxon>
        <taxon>Boletoideae</taxon>
        <taxon>Boletus</taxon>
    </lineage>
</organism>
<sequence>MNGLTKTTPSTTFAPHPSTNVPPATQTFEPLAKFILSHRLFYNIFAYSATFSLASTVFLAGGDDARVFFSDCPNQLHGSMHL</sequence>
<dbReference type="EMBL" id="WHUW01000021">
    <property type="protein sequence ID" value="KAF8436505.1"/>
    <property type="molecule type" value="Genomic_DNA"/>
</dbReference>